<evidence type="ECO:0000256" key="1">
    <source>
        <dbReference type="SAM" id="Phobius"/>
    </source>
</evidence>
<name>J3TWR8_9ENTR</name>
<dbReference type="EMBL" id="CP003546">
    <property type="protein sequence ID" value="AFP84430.1"/>
    <property type="molecule type" value="Genomic_DNA"/>
</dbReference>
<feature type="transmembrane region" description="Helical" evidence="1">
    <location>
        <begin position="18"/>
        <end position="37"/>
    </location>
</feature>
<evidence type="ECO:0000313" key="2">
    <source>
        <dbReference type="EMBL" id="AFP84430.1"/>
    </source>
</evidence>
<sequence>MHHESSILVSYLMEPVKAYVKVVLLLGTLIYLMRCVGTLSARSS</sequence>
<keyword evidence="1" id="KW-0812">Transmembrane</keyword>
<dbReference type="KEGG" id="sect:A359_00230"/>
<organism evidence="2 3">
    <name type="scientific">secondary endosymbiont of Ctenarytaina eucalypti</name>
    <dbReference type="NCBI Taxonomy" id="1199245"/>
    <lineage>
        <taxon>Bacteria</taxon>
        <taxon>Pseudomonadati</taxon>
        <taxon>Pseudomonadota</taxon>
        <taxon>Gammaproteobacteria</taxon>
        <taxon>Enterobacterales</taxon>
        <taxon>Enterobacteriaceae</taxon>
        <taxon>aphid secondary symbionts</taxon>
    </lineage>
</organism>
<proteinExistence type="predicted"/>
<protein>
    <submittedName>
        <fullName evidence="2">Uncharacterized protein</fullName>
    </submittedName>
</protein>
<evidence type="ECO:0000313" key="3">
    <source>
        <dbReference type="Proteomes" id="UP000003936"/>
    </source>
</evidence>
<accession>J3TWR8</accession>
<dbReference type="AlphaFoldDB" id="J3TWR8"/>
<gene>
    <name evidence="2" type="ORF">A359_00230</name>
</gene>
<dbReference type="Proteomes" id="UP000003936">
    <property type="component" value="Chromosome"/>
</dbReference>
<dbReference type="HOGENOM" id="CLU_3221891_0_0_6"/>
<keyword evidence="3" id="KW-1185">Reference proteome</keyword>
<keyword evidence="1" id="KW-1133">Transmembrane helix</keyword>
<reference evidence="2 3" key="1">
    <citation type="journal article" date="2012" name="Mol. Biol. Evol.">
        <title>Genome reduction and co-evolution between the primary and secondary bacterial symbionts of psyllids.</title>
        <authorList>
            <person name="Sloan D.B."/>
            <person name="Moran N.A."/>
        </authorList>
    </citation>
    <scope>NUCLEOTIDE SEQUENCE [LARGE SCALE GENOMIC DNA]</scope>
    <source>
        <strain evidence="2">Ceuc_S</strain>
    </source>
</reference>
<keyword evidence="1" id="KW-0472">Membrane</keyword>